<dbReference type="InterPro" id="IPR003593">
    <property type="entry name" value="AAA+_ATPase"/>
</dbReference>
<dbReference type="SUPFAM" id="SSF52540">
    <property type="entry name" value="P-loop containing nucleoside triphosphate hydrolases"/>
    <property type="match status" value="2"/>
</dbReference>
<evidence type="ECO:0000256" key="3">
    <source>
        <dbReference type="ARBA" id="ARBA00022840"/>
    </source>
</evidence>
<proteinExistence type="predicted"/>
<dbReference type="STRING" id="1166337.SAMN05192580_2013"/>
<dbReference type="GO" id="GO:0005524">
    <property type="term" value="F:ATP binding"/>
    <property type="evidence" value="ECO:0007669"/>
    <property type="project" value="UniProtKB-KW"/>
</dbReference>
<dbReference type="InterPro" id="IPR050611">
    <property type="entry name" value="ABCF"/>
</dbReference>
<dbReference type="SMART" id="SM00382">
    <property type="entry name" value="AAA"/>
    <property type="match status" value="2"/>
</dbReference>
<feature type="domain" description="ABC transporter" evidence="4">
    <location>
        <begin position="5"/>
        <end position="233"/>
    </location>
</feature>
<evidence type="ECO:0000259" key="4">
    <source>
        <dbReference type="PROSITE" id="PS50893"/>
    </source>
</evidence>
<dbReference type="PROSITE" id="PS00211">
    <property type="entry name" value="ABC_TRANSPORTER_1"/>
    <property type="match status" value="1"/>
</dbReference>
<evidence type="ECO:0000256" key="2">
    <source>
        <dbReference type="ARBA" id="ARBA00022741"/>
    </source>
</evidence>
<dbReference type="AlphaFoldDB" id="A0A1I6KZ17"/>
<organism evidence="5 6">
    <name type="scientific">Sphingomonas jatrophae</name>
    <dbReference type="NCBI Taxonomy" id="1166337"/>
    <lineage>
        <taxon>Bacteria</taxon>
        <taxon>Pseudomonadati</taxon>
        <taxon>Pseudomonadota</taxon>
        <taxon>Alphaproteobacteria</taxon>
        <taxon>Sphingomonadales</taxon>
        <taxon>Sphingomonadaceae</taxon>
        <taxon>Sphingomonas</taxon>
    </lineage>
</organism>
<dbReference type="InterPro" id="IPR027417">
    <property type="entry name" value="P-loop_NTPase"/>
</dbReference>
<keyword evidence="6" id="KW-1185">Reference proteome</keyword>
<dbReference type="EMBL" id="FOZG01000002">
    <property type="protein sequence ID" value="SFR96476.1"/>
    <property type="molecule type" value="Genomic_DNA"/>
</dbReference>
<keyword evidence="3" id="KW-0067">ATP-binding</keyword>
<evidence type="ECO:0000256" key="1">
    <source>
        <dbReference type="ARBA" id="ARBA00022737"/>
    </source>
</evidence>
<dbReference type="FunFam" id="3.40.50.300:FF:001320">
    <property type="entry name" value="Heme ABC transporter ATP-binding protein"/>
    <property type="match status" value="1"/>
</dbReference>
<sequence>MSSFLTFSGVSAATPDGRTLFHDLTLSVGVERIGLVGRNGSGKSTLLHIAAGIAAPAGGSVRHTGSVGMLVQHWHDADSVAEALGVAERLAILERIEAGDGTTDDFDDADWALPGTLAAALAEVGLDGMDVDRRIASLSGGERTRIGIARLAIEQPDLLLLDEPTNNLDRAGRAAIEALVAGWRGGLLVASHDRALLEQMDRIVELSPVEIRIVGGGWSAFADVRDAERARAEAERDRADAALRSTRIAAQAAREAKDRRDKAGRMFAAKGSEPKILLGARAERAENSGGHARRLAERQIGDAASARDQAHARIEVLTPLTIDLPRVGLPSDAEVLALNEVTARRGDRRLGPWTFAIRGPERVAITGPNGAGKSTLLHLANDDLLPAAGTIRRRSGQIAMLDQHVGLLDPDDTILGNLRRRHPMLGVQDAYAACARFAFRNRDAERMVGSLSGGERLRAGLAAALSGPQPPWLLILDEPTNHLDVESIEVLERALRTFDGALLVVSHDTRFLEAIGIERTFAMGENG</sequence>
<accession>A0A1I6KZ17</accession>
<reference evidence="5 6" key="1">
    <citation type="submission" date="2016-10" db="EMBL/GenBank/DDBJ databases">
        <authorList>
            <person name="de Groot N.N."/>
        </authorList>
    </citation>
    <scope>NUCLEOTIDE SEQUENCE [LARGE SCALE GENOMIC DNA]</scope>
    <source>
        <strain evidence="5 6">S5-249</strain>
    </source>
</reference>
<dbReference type="Proteomes" id="UP000198824">
    <property type="component" value="Unassembled WGS sequence"/>
</dbReference>
<keyword evidence="1" id="KW-0677">Repeat</keyword>
<name>A0A1I6KZ17_9SPHN</name>
<dbReference type="InterPro" id="IPR017871">
    <property type="entry name" value="ABC_transporter-like_CS"/>
</dbReference>
<dbReference type="PANTHER" id="PTHR19211:SF6">
    <property type="entry name" value="BLL7188 PROTEIN"/>
    <property type="match status" value="1"/>
</dbReference>
<gene>
    <name evidence="5" type="ORF">SAMN05192580_2013</name>
</gene>
<evidence type="ECO:0000313" key="6">
    <source>
        <dbReference type="Proteomes" id="UP000198824"/>
    </source>
</evidence>
<dbReference type="Pfam" id="PF00005">
    <property type="entry name" value="ABC_tran"/>
    <property type="match status" value="2"/>
</dbReference>
<dbReference type="CDD" id="cd03221">
    <property type="entry name" value="ABCF_EF-3"/>
    <property type="match status" value="1"/>
</dbReference>
<feature type="domain" description="ABC transporter" evidence="4">
    <location>
        <begin position="335"/>
        <end position="524"/>
    </location>
</feature>
<dbReference type="PANTHER" id="PTHR19211">
    <property type="entry name" value="ATP-BINDING TRANSPORT PROTEIN-RELATED"/>
    <property type="match status" value="1"/>
</dbReference>
<dbReference type="RefSeq" id="WP_093314188.1">
    <property type="nucleotide sequence ID" value="NZ_FOZG01000002.1"/>
</dbReference>
<keyword evidence="2" id="KW-0547">Nucleotide-binding</keyword>
<dbReference type="GO" id="GO:0016887">
    <property type="term" value="F:ATP hydrolysis activity"/>
    <property type="evidence" value="ECO:0007669"/>
    <property type="project" value="InterPro"/>
</dbReference>
<dbReference type="InterPro" id="IPR003439">
    <property type="entry name" value="ABC_transporter-like_ATP-bd"/>
</dbReference>
<evidence type="ECO:0000313" key="5">
    <source>
        <dbReference type="EMBL" id="SFR96476.1"/>
    </source>
</evidence>
<protein>
    <submittedName>
        <fullName evidence="5">ATPase components of ABC transporters with duplicated ATPase domains</fullName>
    </submittedName>
</protein>
<dbReference type="PROSITE" id="PS50893">
    <property type="entry name" value="ABC_TRANSPORTER_2"/>
    <property type="match status" value="2"/>
</dbReference>
<dbReference type="Gene3D" id="3.40.50.300">
    <property type="entry name" value="P-loop containing nucleotide triphosphate hydrolases"/>
    <property type="match status" value="2"/>
</dbReference>
<dbReference type="OrthoDB" id="9808609at2"/>